<dbReference type="SUPFAM" id="SSF53335">
    <property type="entry name" value="S-adenosyl-L-methionine-dependent methyltransferases"/>
    <property type="match status" value="1"/>
</dbReference>
<feature type="domain" description="Methyltransferase type 11" evidence="2">
    <location>
        <begin position="43"/>
        <end position="139"/>
    </location>
</feature>
<keyword evidence="4" id="KW-1185">Reference proteome</keyword>
<reference evidence="4" key="1">
    <citation type="journal article" date="2019" name="Int. J. Syst. Evol. Microbiol.">
        <title>The Global Catalogue of Microorganisms (GCM) 10K type strain sequencing project: providing services to taxonomists for standard genome sequencing and annotation.</title>
        <authorList>
            <consortium name="The Broad Institute Genomics Platform"/>
            <consortium name="The Broad Institute Genome Sequencing Center for Infectious Disease"/>
            <person name="Wu L."/>
            <person name="Ma J."/>
        </authorList>
    </citation>
    <scope>NUCLEOTIDE SEQUENCE [LARGE SCALE GENOMIC DNA]</scope>
    <source>
        <strain evidence="4">NBRC 108730</strain>
    </source>
</reference>
<evidence type="ECO:0000256" key="1">
    <source>
        <dbReference type="SAM" id="MobiDB-lite"/>
    </source>
</evidence>
<gene>
    <name evidence="3" type="ORF">GCM10025868_43100</name>
</gene>
<evidence type="ECO:0000313" key="3">
    <source>
        <dbReference type="EMBL" id="GMA89060.1"/>
    </source>
</evidence>
<dbReference type="CDD" id="cd02440">
    <property type="entry name" value="AdoMet_MTases"/>
    <property type="match status" value="1"/>
</dbReference>
<evidence type="ECO:0000259" key="2">
    <source>
        <dbReference type="Pfam" id="PF08241"/>
    </source>
</evidence>
<dbReference type="Proteomes" id="UP001157017">
    <property type="component" value="Unassembled WGS sequence"/>
</dbReference>
<dbReference type="Gene3D" id="3.40.50.150">
    <property type="entry name" value="Vaccinia Virus protein VP39"/>
    <property type="match status" value="1"/>
</dbReference>
<dbReference type="Pfam" id="PF08241">
    <property type="entry name" value="Methyltransf_11"/>
    <property type="match status" value="1"/>
</dbReference>
<evidence type="ECO:0000313" key="4">
    <source>
        <dbReference type="Proteomes" id="UP001157017"/>
    </source>
</evidence>
<protein>
    <recommendedName>
        <fullName evidence="2">Methyltransferase type 11 domain-containing protein</fullName>
    </recommendedName>
</protein>
<proteinExistence type="predicted"/>
<feature type="region of interest" description="Disordered" evidence="1">
    <location>
        <begin position="130"/>
        <end position="185"/>
    </location>
</feature>
<sequence length="185" mass="20091">MTTFDSGRQPWLRRQGLLRNVVRQHVVTRRLQVHLPAEPASVLDVGAGQGTQAIALAQAGHDVLGVEPDETMRAAFAAAAATQPPDVRARLQVVDGRLGALAEAIGERRFDVVCCHGVLMYLPSSREAVVEPQRPGRPGRHRVAARAQRRRDGDATGAARAVGRRARPDGRRRRRGAALRQRASA</sequence>
<accession>A0ABQ6JP72</accession>
<feature type="compositionally biased region" description="Basic residues" evidence="1">
    <location>
        <begin position="162"/>
        <end position="177"/>
    </location>
</feature>
<comment type="caution">
    <text evidence="3">The sequence shown here is derived from an EMBL/GenBank/DDBJ whole genome shotgun (WGS) entry which is preliminary data.</text>
</comment>
<dbReference type="InterPro" id="IPR029063">
    <property type="entry name" value="SAM-dependent_MTases_sf"/>
</dbReference>
<dbReference type="EMBL" id="BSUZ01000001">
    <property type="protein sequence ID" value="GMA89060.1"/>
    <property type="molecule type" value="Genomic_DNA"/>
</dbReference>
<dbReference type="InterPro" id="IPR013216">
    <property type="entry name" value="Methyltransf_11"/>
</dbReference>
<name>A0ABQ6JP72_9ACTN</name>
<organism evidence="3 4">
    <name type="scientific">Angustibacter aerolatus</name>
    <dbReference type="NCBI Taxonomy" id="1162965"/>
    <lineage>
        <taxon>Bacteria</taxon>
        <taxon>Bacillati</taxon>
        <taxon>Actinomycetota</taxon>
        <taxon>Actinomycetes</taxon>
        <taxon>Kineosporiales</taxon>
        <taxon>Kineosporiaceae</taxon>
    </lineage>
</organism>
<feature type="compositionally biased region" description="Basic residues" evidence="1">
    <location>
        <begin position="137"/>
        <end position="149"/>
    </location>
</feature>